<keyword evidence="3" id="KW-1185">Reference proteome</keyword>
<protein>
    <submittedName>
        <fullName evidence="2">DUF397 domain-containing protein</fullName>
    </submittedName>
</protein>
<dbReference type="AlphaFoldDB" id="A0A4R5ATP4"/>
<dbReference type="Proteomes" id="UP000294513">
    <property type="component" value="Unassembled WGS sequence"/>
</dbReference>
<sequence length="63" mass="6869">MMKKFTSWRVSSYTEAGGSCVEVGRSTSGAVAVRDSTMHGKGPTLEFTRAEWVTLLNSIRSGR</sequence>
<dbReference type="EMBL" id="SMKU01000237">
    <property type="protein sequence ID" value="TDD74484.1"/>
    <property type="molecule type" value="Genomic_DNA"/>
</dbReference>
<dbReference type="InterPro" id="IPR007278">
    <property type="entry name" value="DUF397"/>
</dbReference>
<organism evidence="2 3">
    <name type="scientific">Actinomadura rubrisoli</name>
    <dbReference type="NCBI Taxonomy" id="2530368"/>
    <lineage>
        <taxon>Bacteria</taxon>
        <taxon>Bacillati</taxon>
        <taxon>Actinomycetota</taxon>
        <taxon>Actinomycetes</taxon>
        <taxon>Streptosporangiales</taxon>
        <taxon>Thermomonosporaceae</taxon>
        <taxon>Actinomadura</taxon>
    </lineage>
</organism>
<feature type="domain" description="DUF397" evidence="1">
    <location>
        <begin position="7"/>
        <end position="60"/>
    </location>
</feature>
<evidence type="ECO:0000313" key="2">
    <source>
        <dbReference type="EMBL" id="TDD74484.1"/>
    </source>
</evidence>
<name>A0A4R5ATP4_9ACTN</name>
<accession>A0A4R5ATP4</accession>
<reference evidence="2 3" key="1">
    <citation type="submission" date="2019-03" db="EMBL/GenBank/DDBJ databases">
        <title>Draft genome sequences of novel Actinobacteria.</title>
        <authorList>
            <person name="Sahin N."/>
            <person name="Ay H."/>
            <person name="Saygin H."/>
        </authorList>
    </citation>
    <scope>NUCLEOTIDE SEQUENCE [LARGE SCALE GENOMIC DNA]</scope>
    <source>
        <strain evidence="2 3">H3C3</strain>
    </source>
</reference>
<evidence type="ECO:0000313" key="3">
    <source>
        <dbReference type="Proteomes" id="UP000294513"/>
    </source>
</evidence>
<comment type="caution">
    <text evidence="2">The sequence shown here is derived from an EMBL/GenBank/DDBJ whole genome shotgun (WGS) entry which is preliminary data.</text>
</comment>
<evidence type="ECO:0000259" key="1">
    <source>
        <dbReference type="Pfam" id="PF04149"/>
    </source>
</evidence>
<dbReference type="Pfam" id="PF04149">
    <property type="entry name" value="DUF397"/>
    <property type="match status" value="1"/>
</dbReference>
<dbReference type="OrthoDB" id="3482373at2"/>
<proteinExistence type="predicted"/>
<gene>
    <name evidence="2" type="ORF">E1298_32635</name>
</gene>